<feature type="region of interest" description="Disordered" evidence="1">
    <location>
        <begin position="1"/>
        <end position="22"/>
    </location>
</feature>
<gene>
    <name evidence="3" type="ORF">SAMEA2259716_00281</name>
</gene>
<feature type="domain" description="DUF7196" evidence="2">
    <location>
        <begin position="1"/>
        <end position="59"/>
    </location>
</feature>
<dbReference type="AlphaFoldDB" id="A0A1U2BT74"/>
<feature type="compositionally biased region" description="Polar residues" evidence="1">
    <location>
        <begin position="12"/>
        <end position="22"/>
    </location>
</feature>
<dbReference type="EMBL" id="FVGW01000001">
    <property type="protein sequence ID" value="SKL37033.1"/>
    <property type="molecule type" value="Genomic_DNA"/>
</dbReference>
<name>A0A1U2BT74_9MYCO</name>
<organism evidence="3 4">
    <name type="scientific">Mycobacteroides abscessus subsp. massiliense</name>
    <dbReference type="NCBI Taxonomy" id="1962118"/>
    <lineage>
        <taxon>Bacteria</taxon>
        <taxon>Bacillati</taxon>
        <taxon>Actinomycetota</taxon>
        <taxon>Actinomycetes</taxon>
        <taxon>Mycobacteriales</taxon>
        <taxon>Mycobacteriaceae</taxon>
        <taxon>Mycobacteroides</taxon>
        <taxon>Mycobacteroides abscessus</taxon>
    </lineage>
</organism>
<reference evidence="3 4" key="1">
    <citation type="submission" date="2016-11" db="EMBL/GenBank/DDBJ databases">
        <authorList>
            <consortium name="Pathogen Informatics"/>
        </authorList>
    </citation>
    <scope>NUCLEOTIDE SEQUENCE [LARGE SCALE GENOMIC DNA]</scope>
    <source>
        <strain evidence="3 4">911</strain>
    </source>
</reference>
<dbReference type="Proteomes" id="UP000190074">
    <property type="component" value="Unassembled WGS sequence"/>
</dbReference>
<evidence type="ECO:0000313" key="4">
    <source>
        <dbReference type="Proteomes" id="UP000190074"/>
    </source>
</evidence>
<sequence length="61" mass="6396">MGCGCRRGTRAGSVTSSGATVQSFEYTAPDKTVTTFLTLIEAKKEQRRNGGGTIKQLTNGG</sequence>
<evidence type="ECO:0000256" key="1">
    <source>
        <dbReference type="SAM" id="MobiDB-lite"/>
    </source>
</evidence>
<evidence type="ECO:0000313" key="3">
    <source>
        <dbReference type="EMBL" id="SKL37033.1"/>
    </source>
</evidence>
<dbReference type="Pfam" id="PF23826">
    <property type="entry name" value="DUF7196"/>
    <property type="match status" value="1"/>
</dbReference>
<accession>A0A1U2BT74</accession>
<proteinExistence type="predicted"/>
<protein>
    <recommendedName>
        <fullName evidence="2">DUF7196 domain-containing protein</fullName>
    </recommendedName>
</protein>
<dbReference type="InterPro" id="IPR055620">
    <property type="entry name" value="DUF7196"/>
</dbReference>
<evidence type="ECO:0000259" key="2">
    <source>
        <dbReference type="Pfam" id="PF23826"/>
    </source>
</evidence>